<dbReference type="EMBL" id="LAZR01004276">
    <property type="protein sequence ID" value="KKN10111.1"/>
    <property type="molecule type" value="Genomic_DNA"/>
</dbReference>
<dbReference type="AlphaFoldDB" id="A0A0F9QA97"/>
<reference evidence="1" key="1">
    <citation type="journal article" date="2015" name="Nature">
        <title>Complex archaea that bridge the gap between prokaryotes and eukaryotes.</title>
        <authorList>
            <person name="Spang A."/>
            <person name="Saw J.H."/>
            <person name="Jorgensen S.L."/>
            <person name="Zaremba-Niedzwiedzka K."/>
            <person name="Martijn J."/>
            <person name="Lind A.E."/>
            <person name="van Eijk R."/>
            <person name="Schleper C."/>
            <person name="Guy L."/>
            <person name="Ettema T.J."/>
        </authorList>
    </citation>
    <scope>NUCLEOTIDE SEQUENCE</scope>
</reference>
<name>A0A0F9QA97_9ZZZZ</name>
<organism evidence="1">
    <name type="scientific">marine sediment metagenome</name>
    <dbReference type="NCBI Taxonomy" id="412755"/>
    <lineage>
        <taxon>unclassified sequences</taxon>
        <taxon>metagenomes</taxon>
        <taxon>ecological metagenomes</taxon>
    </lineage>
</organism>
<gene>
    <name evidence="1" type="ORF">LCGC14_1039940</name>
</gene>
<sequence length="167" mass="17978">MARLTYDIYDTAIFGAVANTLHTLFQIVQGQDAVHNRGFTNTRGAGQFPAEETFTIESIGVYPDADFIPADLESMWRGSYLELTVTNTTMLLSPLTVFAKYAAWGGHFTQATAADAAAIGKLGLGRKLPMPIEVPGGTQFKIEVFQAEATAAAMNVKCVLNGILERG</sequence>
<evidence type="ECO:0000313" key="1">
    <source>
        <dbReference type="EMBL" id="KKN10111.1"/>
    </source>
</evidence>
<proteinExistence type="predicted"/>
<comment type="caution">
    <text evidence="1">The sequence shown here is derived from an EMBL/GenBank/DDBJ whole genome shotgun (WGS) entry which is preliminary data.</text>
</comment>
<protein>
    <submittedName>
        <fullName evidence="1">Uncharacterized protein</fullName>
    </submittedName>
</protein>
<accession>A0A0F9QA97</accession>